<reference evidence="3" key="1">
    <citation type="submission" date="2011-09" db="EMBL/GenBank/DDBJ databases">
        <title>Complete sequence of Halovivax ruber XH-70.</title>
        <authorList>
            <consortium name="US DOE Joint Genome Institute"/>
            <person name="Lucas S."/>
            <person name="Han J."/>
            <person name="Lapidus A."/>
            <person name="Cheng J.-F."/>
            <person name="Goodwin L."/>
            <person name="Pitluck S."/>
            <person name="Peters L."/>
            <person name="Mikhailova N."/>
            <person name="Davenport K."/>
            <person name="Detter J.C."/>
            <person name="Han C."/>
            <person name="Tapia R."/>
            <person name="Land M."/>
            <person name="Hauser L."/>
            <person name="Kyrpides N."/>
            <person name="Ivanova N."/>
            <person name="Pagani I."/>
            <person name="Sproer C."/>
            <person name="Anderson I."/>
            <person name="Woyke T."/>
        </authorList>
    </citation>
    <scope>NUCLEOTIDE SEQUENCE</scope>
    <source>
        <strain evidence="3">XH-70</strain>
    </source>
</reference>
<name>L0IH32_HALRX</name>
<feature type="transmembrane region" description="Helical" evidence="2">
    <location>
        <begin position="181"/>
        <end position="206"/>
    </location>
</feature>
<dbReference type="PANTHER" id="PTHR43471">
    <property type="entry name" value="ABC TRANSPORTER PERMEASE"/>
    <property type="match status" value="1"/>
</dbReference>
<dbReference type="Pfam" id="PF12679">
    <property type="entry name" value="ABC2_membrane_2"/>
    <property type="match status" value="1"/>
</dbReference>
<keyword evidence="2" id="KW-0472">Membrane</keyword>
<feature type="region of interest" description="Disordered" evidence="1">
    <location>
        <begin position="1"/>
        <end position="36"/>
    </location>
</feature>
<gene>
    <name evidence="3" type="ordered locus">Halru_2984</name>
</gene>
<dbReference type="STRING" id="797302.Halru_2984"/>
<evidence type="ECO:0000313" key="3">
    <source>
        <dbReference type="EMBL" id="AGB17551.1"/>
    </source>
</evidence>
<dbReference type="HOGENOM" id="CLU_923218_0_0_2"/>
<feature type="compositionally biased region" description="Polar residues" evidence="1">
    <location>
        <begin position="14"/>
        <end position="27"/>
    </location>
</feature>
<dbReference type="KEGG" id="hru:Halru_2984"/>
<keyword evidence="2" id="KW-0812">Transmembrane</keyword>
<evidence type="ECO:0008006" key="5">
    <source>
        <dbReference type="Google" id="ProtNLM"/>
    </source>
</evidence>
<dbReference type="RefSeq" id="WP_015302137.1">
    <property type="nucleotide sequence ID" value="NC_019964.1"/>
</dbReference>
<dbReference type="OrthoDB" id="313530at2157"/>
<evidence type="ECO:0000256" key="1">
    <source>
        <dbReference type="SAM" id="MobiDB-lite"/>
    </source>
</evidence>
<sequence>MTAEGADAKGVGDTGTTPSTDQPTANRATADESRVPGSLGRIGRVVGREVRTVARTRTYVVLAVALAAVLLGLTLTGSATAGYVPTVADLLTPLEALVPVVAVAFGYRAIVSDAERGELDVLETYPVTAWEHVLGVYAGRAVGLLVAVGGSLTLAGAAVAVSQEEPAAIYATQRGVDSPILFARFVVLTAAFALVVLAVAIALSALANGARSALALAIVALIGLLVGLDLALVLGLVEGVIPDAALVDTLAVSPLSAYRGLVFETVITTAAGTGPQAASPLASLVGLVAWLVGSLAIASWSVGR</sequence>
<feature type="transmembrane region" description="Helical" evidence="2">
    <location>
        <begin position="213"/>
        <end position="237"/>
    </location>
</feature>
<feature type="transmembrane region" description="Helical" evidence="2">
    <location>
        <begin position="90"/>
        <end position="110"/>
    </location>
</feature>
<dbReference type="GO" id="GO:0005886">
    <property type="term" value="C:plasma membrane"/>
    <property type="evidence" value="ECO:0007669"/>
    <property type="project" value="UniProtKB-SubCell"/>
</dbReference>
<dbReference type="EMBL" id="CP003050">
    <property type="protein sequence ID" value="AGB17551.1"/>
    <property type="molecule type" value="Genomic_DNA"/>
</dbReference>
<organism evidence="3 4">
    <name type="scientific">Halovivax ruber (strain DSM 18193 / JCM 13892 / XH-70)</name>
    <dbReference type="NCBI Taxonomy" id="797302"/>
    <lineage>
        <taxon>Archaea</taxon>
        <taxon>Methanobacteriati</taxon>
        <taxon>Methanobacteriota</taxon>
        <taxon>Stenosarchaea group</taxon>
        <taxon>Halobacteria</taxon>
        <taxon>Halobacteriales</taxon>
        <taxon>Natrialbaceae</taxon>
        <taxon>Halovivax</taxon>
    </lineage>
</organism>
<dbReference type="eggNOG" id="arCOG09006">
    <property type="taxonomic scope" value="Archaea"/>
</dbReference>
<feature type="transmembrane region" description="Helical" evidence="2">
    <location>
        <begin position="58"/>
        <end position="84"/>
    </location>
</feature>
<feature type="transmembrane region" description="Helical" evidence="2">
    <location>
        <begin position="281"/>
        <end position="302"/>
    </location>
</feature>
<dbReference type="PANTHER" id="PTHR43471:SF1">
    <property type="entry name" value="ABC TRANSPORTER PERMEASE PROTEIN NOSY-RELATED"/>
    <property type="match status" value="1"/>
</dbReference>
<dbReference type="GeneID" id="14378056"/>
<dbReference type="GO" id="GO:0140359">
    <property type="term" value="F:ABC-type transporter activity"/>
    <property type="evidence" value="ECO:0007669"/>
    <property type="project" value="InterPro"/>
</dbReference>
<evidence type="ECO:0000313" key="4">
    <source>
        <dbReference type="Proteomes" id="UP000010846"/>
    </source>
</evidence>
<proteinExistence type="predicted"/>
<protein>
    <recommendedName>
        <fullName evidence="5">ABC-type transport system involved in multi-copper enzyme maturation, permease component</fullName>
    </recommendedName>
</protein>
<keyword evidence="4" id="KW-1185">Reference proteome</keyword>
<feature type="transmembrane region" description="Helical" evidence="2">
    <location>
        <begin position="141"/>
        <end position="161"/>
    </location>
</feature>
<dbReference type="Proteomes" id="UP000010846">
    <property type="component" value="Chromosome"/>
</dbReference>
<evidence type="ECO:0000256" key="2">
    <source>
        <dbReference type="SAM" id="Phobius"/>
    </source>
</evidence>
<accession>L0IH32</accession>
<keyword evidence="2" id="KW-1133">Transmembrane helix</keyword>
<dbReference type="AlphaFoldDB" id="L0IH32"/>